<dbReference type="GO" id="GO:0005737">
    <property type="term" value="C:cytoplasm"/>
    <property type="evidence" value="ECO:0007669"/>
    <property type="project" value="UniProtKB-SubCell"/>
</dbReference>
<feature type="region of interest" description="Disordered" evidence="10">
    <location>
        <begin position="969"/>
        <end position="1008"/>
    </location>
</feature>
<dbReference type="AlphaFoldDB" id="A0A9P1IEX2"/>
<dbReference type="InterPro" id="IPR015048">
    <property type="entry name" value="DUF1899"/>
</dbReference>
<dbReference type="OrthoDB" id="1850764at2759"/>
<dbReference type="PANTHER" id="PTHR10856:SF20">
    <property type="entry name" value="CORONIN-7"/>
    <property type="match status" value="1"/>
</dbReference>
<proteinExistence type="inferred from homology"/>
<evidence type="ECO:0000313" key="13">
    <source>
        <dbReference type="Proteomes" id="UP001152747"/>
    </source>
</evidence>
<feature type="compositionally biased region" description="Pro residues" evidence="10">
    <location>
        <begin position="394"/>
        <end position="403"/>
    </location>
</feature>
<evidence type="ECO:0000256" key="5">
    <source>
        <dbReference type="ARBA" id="ARBA00022737"/>
    </source>
</evidence>
<sequence length="1041" mass="114448">MAWRFAASKFKNTTPKLPKKEDTIFDVPVGNLSCTNNGIQVSADFLAFHIEGEGGKLGILPTGVKGRRTRNDIWIVAAHGEQVSDFQFMTYADNYLATCSRDESVKLWKLSRDSSPTLATQIDIGAGVVVETMKSHSTASNILAMGSYASVFIADVSTQKIAIALDGIVDKSQSLDWSEDGRLLAVSGDKGRQIVVFDPRTGGQPIYSLEGHAGMGREARVLFAGNRLISTGFTNKRVQEVRVFDAQKWGSPIHTQEFVSTTGVLIPHYDADTRLVFLSGKGTNKLFMMELQDRQPYMSSVFELTLPEQTLGAAIGSKRRINVMDGEVDTYYQLTKSTIVPTPCIVPRRSYRDFHADLYPETRGAEAGCDGYEWLAGNNSAPQKISLAPNTNSSPPPQEPTPPAAKVKPMTQQTQNYPPEIVKKEIEKAKVEELDYRKYEKENGHGVVHTPITPPTNSTQGNSPSSASPLTITSPDPITIIQPPSSNNSSENQRISASVSTPSSVGTGGGGTQSIIEKSTENASTSNGTEPVTFRKTIGASSRSHPLSQRVRPKSCVVGQITSKFRHVETLAGIKANNAVFSNLRNVNTRLPQETNGCCCSGKFVAVPLAGPAGIIGIYDVDSPGKLADGVMDGIYNKAAITDLQWNPFDDEQLAVGTDCGQINLWKLRRSDGTRSEMEPEKVLKIGGEKITCLRWHPLASNLLAVALSNCTIEIWDVAESKLYHRFSNHTGAILGIAWSAGGRRLASVGKDSMLYVHLPAEQGESRIYERKVLESTRAARVLFACDDRIVIVIGLTRSSQRQVQMYDATTVDLRPIYNQVIDSATQPLIPHYDYDTNVLFLTGKGDRIVNMFEVVYDSPYLLPLTPYMSPIGGQTIAFHNKLRCNVMAVEFQVGWRLTEKSLEQVIFRVPRIKKDVFQDDLFPDAIVTWEPVTTAREWMSGVEVTPVFRSLKPEGVYSSVPRPVISSTQPIPSVRHSEMPSSYSNEKSQVARTPQSCAVESQQNTPPDLQQVAAAWSTKINVDTRLEQDRMEGVDESEWK</sequence>
<dbReference type="PANTHER" id="PTHR10856">
    <property type="entry name" value="CORONIN"/>
    <property type="match status" value="1"/>
</dbReference>
<dbReference type="InterPro" id="IPR011047">
    <property type="entry name" value="Quinoprotein_ADH-like_sf"/>
</dbReference>
<dbReference type="Pfam" id="PF12894">
    <property type="entry name" value="ANAPC4_WD40"/>
    <property type="match status" value="1"/>
</dbReference>
<dbReference type="InterPro" id="IPR015943">
    <property type="entry name" value="WD40/YVTN_repeat-like_dom_sf"/>
</dbReference>
<keyword evidence="13" id="KW-1185">Reference proteome</keyword>
<dbReference type="InterPro" id="IPR015505">
    <property type="entry name" value="Coronin"/>
</dbReference>
<dbReference type="EMBL" id="CANHGI010000003">
    <property type="protein sequence ID" value="CAI5444452.1"/>
    <property type="molecule type" value="Genomic_DNA"/>
</dbReference>
<accession>A0A9P1IEX2</accession>
<dbReference type="Pfam" id="PF00400">
    <property type="entry name" value="WD40"/>
    <property type="match status" value="1"/>
</dbReference>
<evidence type="ECO:0000256" key="2">
    <source>
        <dbReference type="ARBA" id="ARBA00009482"/>
    </source>
</evidence>
<comment type="subcellular location">
    <subcellularLocation>
        <location evidence="1">Cytoplasm</location>
    </subcellularLocation>
</comment>
<keyword evidence="5 9" id="KW-0677">Repeat</keyword>
<comment type="function">
    <text evidence="7">F-actin regulator involved in anterograde Golgi to endosome transport: upon ubiquitination via 'Lys-33'-linked ubiquitin chains by the BCR(KLHL20) E3 ubiquitin ligase complex, interacts with EPS15 and localizes to the trans-Golgi network, where it promotes actin polymerization, thereby facilitating post-Golgi trafficking. May play a role in the maintenance of the Golgi apparatus morphology.</text>
</comment>
<evidence type="ECO:0000256" key="10">
    <source>
        <dbReference type="SAM" id="MobiDB-lite"/>
    </source>
</evidence>
<evidence type="ECO:0000313" key="12">
    <source>
        <dbReference type="EMBL" id="CAI5444452.1"/>
    </source>
</evidence>
<evidence type="ECO:0000256" key="3">
    <source>
        <dbReference type="ARBA" id="ARBA00022490"/>
    </source>
</evidence>
<evidence type="ECO:0000256" key="7">
    <source>
        <dbReference type="ARBA" id="ARBA00024838"/>
    </source>
</evidence>
<dbReference type="SMART" id="SM01167">
    <property type="entry name" value="DUF1900"/>
    <property type="match status" value="2"/>
</dbReference>
<dbReference type="PROSITE" id="PS50082">
    <property type="entry name" value="WD_REPEATS_2"/>
    <property type="match status" value="1"/>
</dbReference>
<feature type="repeat" description="WD" evidence="8">
    <location>
        <begin position="76"/>
        <end position="118"/>
    </location>
</feature>
<dbReference type="InterPro" id="IPR024977">
    <property type="entry name" value="Apc4-like_WD40_dom"/>
</dbReference>
<dbReference type="SMART" id="SM01166">
    <property type="entry name" value="DUF1899"/>
    <property type="match status" value="2"/>
</dbReference>
<evidence type="ECO:0000256" key="8">
    <source>
        <dbReference type="PROSITE-ProRule" id="PRU00221"/>
    </source>
</evidence>
<dbReference type="GO" id="GO:0003779">
    <property type="term" value="F:actin binding"/>
    <property type="evidence" value="ECO:0007669"/>
    <property type="project" value="UniProtKB-KW"/>
</dbReference>
<organism evidence="12 13">
    <name type="scientific">Caenorhabditis angaria</name>
    <dbReference type="NCBI Taxonomy" id="860376"/>
    <lineage>
        <taxon>Eukaryota</taxon>
        <taxon>Metazoa</taxon>
        <taxon>Ecdysozoa</taxon>
        <taxon>Nematoda</taxon>
        <taxon>Chromadorea</taxon>
        <taxon>Rhabditida</taxon>
        <taxon>Rhabditina</taxon>
        <taxon>Rhabditomorpha</taxon>
        <taxon>Rhabditoidea</taxon>
        <taxon>Rhabditidae</taxon>
        <taxon>Peloderinae</taxon>
        <taxon>Caenorhabditis</taxon>
    </lineage>
</organism>
<feature type="compositionally biased region" description="Polar residues" evidence="10">
    <location>
        <begin position="513"/>
        <end position="530"/>
    </location>
</feature>
<dbReference type="InterPro" id="IPR001680">
    <property type="entry name" value="WD40_rpt"/>
</dbReference>
<evidence type="ECO:0000256" key="6">
    <source>
        <dbReference type="ARBA" id="ARBA00023203"/>
    </source>
</evidence>
<dbReference type="Proteomes" id="UP001152747">
    <property type="component" value="Unassembled WGS sequence"/>
</dbReference>
<feature type="compositionally biased region" description="Polar residues" evidence="10">
    <location>
        <begin position="980"/>
        <end position="1008"/>
    </location>
</feature>
<feature type="region of interest" description="Disordered" evidence="10">
    <location>
        <begin position="440"/>
        <end position="548"/>
    </location>
</feature>
<protein>
    <recommendedName>
        <fullName evidence="9">Coronin</fullName>
    </recommendedName>
</protein>
<dbReference type="SUPFAM" id="SSF50998">
    <property type="entry name" value="Quinoprotein alcohol dehydrogenase-like"/>
    <property type="match status" value="1"/>
</dbReference>
<name>A0A9P1IEX2_9PELO</name>
<comment type="similarity">
    <text evidence="2 9">Belongs to the WD repeat coronin family.</text>
</comment>
<comment type="caution">
    <text evidence="12">The sequence shown here is derived from an EMBL/GenBank/DDBJ whole genome shotgun (WGS) entry which is preliminary data.</text>
</comment>
<evidence type="ECO:0000256" key="4">
    <source>
        <dbReference type="ARBA" id="ARBA00022574"/>
    </source>
</evidence>
<gene>
    <name evidence="12" type="ORF">CAMP_LOCUS7089</name>
</gene>
<feature type="compositionally biased region" description="Low complexity" evidence="10">
    <location>
        <begin position="483"/>
        <end position="505"/>
    </location>
</feature>
<dbReference type="FunFam" id="2.130.10.10:FF:000076">
    <property type="entry name" value="Coronin"/>
    <property type="match status" value="2"/>
</dbReference>
<keyword evidence="6" id="KW-0009">Actin-binding</keyword>
<dbReference type="Pfam" id="PF08953">
    <property type="entry name" value="DUF1899"/>
    <property type="match status" value="2"/>
</dbReference>
<feature type="domain" description="DUF1899" evidence="11">
    <location>
        <begin position="560"/>
        <end position="625"/>
    </location>
</feature>
<evidence type="ECO:0000256" key="9">
    <source>
        <dbReference type="RuleBase" id="RU280818"/>
    </source>
</evidence>
<dbReference type="SMART" id="SM00320">
    <property type="entry name" value="WD40"/>
    <property type="match status" value="6"/>
</dbReference>
<feature type="region of interest" description="Disordered" evidence="10">
    <location>
        <begin position="383"/>
        <end position="423"/>
    </location>
</feature>
<dbReference type="Gene3D" id="2.130.10.10">
    <property type="entry name" value="YVTN repeat-like/Quinoprotein amine dehydrogenase"/>
    <property type="match status" value="2"/>
</dbReference>
<evidence type="ECO:0000259" key="11">
    <source>
        <dbReference type="SMART" id="SM01166"/>
    </source>
</evidence>
<dbReference type="GO" id="GO:0030036">
    <property type="term" value="P:actin cytoskeleton organization"/>
    <property type="evidence" value="ECO:0007669"/>
    <property type="project" value="UniProtKB-ARBA"/>
</dbReference>
<keyword evidence="3" id="KW-0963">Cytoplasm</keyword>
<reference evidence="12" key="1">
    <citation type="submission" date="2022-11" db="EMBL/GenBank/DDBJ databases">
        <authorList>
            <person name="Kikuchi T."/>
        </authorList>
    </citation>
    <scope>NUCLEOTIDE SEQUENCE</scope>
    <source>
        <strain evidence="12">PS1010</strain>
    </source>
</reference>
<evidence type="ECO:0000256" key="1">
    <source>
        <dbReference type="ARBA" id="ARBA00004496"/>
    </source>
</evidence>
<feature type="compositionally biased region" description="Polar residues" evidence="10">
    <location>
        <begin position="455"/>
        <end position="476"/>
    </location>
</feature>
<feature type="domain" description="DUF1899" evidence="11">
    <location>
        <begin position="4"/>
        <end position="66"/>
    </location>
</feature>
<dbReference type="Pfam" id="PF16300">
    <property type="entry name" value="WD40_4"/>
    <property type="match status" value="2"/>
</dbReference>
<keyword evidence="4 8" id="KW-0853">WD repeat</keyword>